<gene>
    <name evidence="1" type="ORF">BDN72DRAFT_751496</name>
</gene>
<dbReference type="Proteomes" id="UP000308600">
    <property type="component" value="Unassembled WGS sequence"/>
</dbReference>
<proteinExistence type="predicted"/>
<dbReference type="EMBL" id="ML209843">
    <property type="protein sequence ID" value="TFK57932.1"/>
    <property type="molecule type" value="Genomic_DNA"/>
</dbReference>
<protein>
    <submittedName>
        <fullName evidence="1">Uncharacterized protein</fullName>
    </submittedName>
</protein>
<reference evidence="1 2" key="1">
    <citation type="journal article" date="2019" name="Nat. Ecol. Evol.">
        <title>Megaphylogeny resolves global patterns of mushroom evolution.</title>
        <authorList>
            <person name="Varga T."/>
            <person name="Krizsan K."/>
            <person name="Foldi C."/>
            <person name="Dima B."/>
            <person name="Sanchez-Garcia M."/>
            <person name="Sanchez-Ramirez S."/>
            <person name="Szollosi G.J."/>
            <person name="Szarkandi J.G."/>
            <person name="Papp V."/>
            <person name="Albert L."/>
            <person name="Andreopoulos W."/>
            <person name="Angelini C."/>
            <person name="Antonin V."/>
            <person name="Barry K.W."/>
            <person name="Bougher N.L."/>
            <person name="Buchanan P."/>
            <person name="Buyck B."/>
            <person name="Bense V."/>
            <person name="Catcheside P."/>
            <person name="Chovatia M."/>
            <person name="Cooper J."/>
            <person name="Damon W."/>
            <person name="Desjardin D."/>
            <person name="Finy P."/>
            <person name="Geml J."/>
            <person name="Haridas S."/>
            <person name="Hughes K."/>
            <person name="Justo A."/>
            <person name="Karasinski D."/>
            <person name="Kautmanova I."/>
            <person name="Kiss B."/>
            <person name="Kocsube S."/>
            <person name="Kotiranta H."/>
            <person name="LaButti K.M."/>
            <person name="Lechner B.E."/>
            <person name="Liimatainen K."/>
            <person name="Lipzen A."/>
            <person name="Lukacs Z."/>
            <person name="Mihaltcheva S."/>
            <person name="Morgado L.N."/>
            <person name="Niskanen T."/>
            <person name="Noordeloos M.E."/>
            <person name="Ohm R.A."/>
            <person name="Ortiz-Santana B."/>
            <person name="Ovrebo C."/>
            <person name="Racz N."/>
            <person name="Riley R."/>
            <person name="Savchenko A."/>
            <person name="Shiryaev A."/>
            <person name="Soop K."/>
            <person name="Spirin V."/>
            <person name="Szebenyi C."/>
            <person name="Tomsovsky M."/>
            <person name="Tulloss R.E."/>
            <person name="Uehling J."/>
            <person name="Grigoriev I.V."/>
            <person name="Vagvolgyi C."/>
            <person name="Papp T."/>
            <person name="Martin F.M."/>
            <person name="Miettinen O."/>
            <person name="Hibbett D.S."/>
            <person name="Nagy L.G."/>
        </authorList>
    </citation>
    <scope>NUCLEOTIDE SEQUENCE [LARGE SCALE GENOMIC DNA]</scope>
    <source>
        <strain evidence="1 2">NL-1719</strain>
    </source>
</reference>
<keyword evidence="2" id="KW-1185">Reference proteome</keyword>
<evidence type="ECO:0000313" key="1">
    <source>
        <dbReference type="EMBL" id="TFK57932.1"/>
    </source>
</evidence>
<name>A0ACD2ZX24_9AGAR</name>
<organism evidence="1 2">
    <name type="scientific">Pluteus cervinus</name>
    <dbReference type="NCBI Taxonomy" id="181527"/>
    <lineage>
        <taxon>Eukaryota</taxon>
        <taxon>Fungi</taxon>
        <taxon>Dikarya</taxon>
        <taxon>Basidiomycota</taxon>
        <taxon>Agaricomycotina</taxon>
        <taxon>Agaricomycetes</taxon>
        <taxon>Agaricomycetidae</taxon>
        <taxon>Agaricales</taxon>
        <taxon>Pluteineae</taxon>
        <taxon>Pluteaceae</taxon>
        <taxon>Pluteus</taxon>
    </lineage>
</organism>
<evidence type="ECO:0000313" key="2">
    <source>
        <dbReference type="Proteomes" id="UP000308600"/>
    </source>
</evidence>
<accession>A0ACD2ZX24</accession>
<sequence length="239" mass="26745">LIARCRSKVWILQLHQEKGGGNAQRGMKGHIIVYPQRPNGLAEILPPPVDEIVNPVCVIFVGSTRPTNEWLKAHAKPLCVRSDRIRKALRWLKENNHLYHDVVIDEDRIQALPDNDMLPINLEVTSDIEGMEAPTAPTHVDDSIEVPSSVSETSEFHSLVVADVETHASVKEQQIAALGHVFEKGKSFIQVPHSTLPESEFYNTNLFPCMYPTLFPYGVGGFEDASREQNVSMQSHAKH</sequence>
<feature type="non-terminal residue" evidence="1">
    <location>
        <position position="1"/>
    </location>
</feature>
<feature type="non-terminal residue" evidence="1">
    <location>
        <position position="239"/>
    </location>
</feature>